<keyword evidence="1" id="KW-0812">Transmembrane</keyword>
<sequence length="103" mass="11382">MISRERNAITCGTKLNSIRVRKGHVNILQKVIAPFRSLRTSLLAGLQAKDSANILLYLFVFVFALCCDFTYPLPSSCSYVSLRVRVSAIVLSSPLRAAFCVLS</sequence>
<evidence type="ECO:0000313" key="3">
    <source>
        <dbReference type="Proteomes" id="UP000051952"/>
    </source>
</evidence>
<gene>
    <name evidence="2" type="ORF">BSAL_17180</name>
</gene>
<organism evidence="2 3">
    <name type="scientific">Bodo saltans</name>
    <name type="common">Flagellated protozoan</name>
    <dbReference type="NCBI Taxonomy" id="75058"/>
    <lineage>
        <taxon>Eukaryota</taxon>
        <taxon>Discoba</taxon>
        <taxon>Euglenozoa</taxon>
        <taxon>Kinetoplastea</taxon>
        <taxon>Metakinetoplastina</taxon>
        <taxon>Eubodonida</taxon>
        <taxon>Bodonidae</taxon>
        <taxon>Bodo</taxon>
    </lineage>
</organism>
<evidence type="ECO:0000313" key="2">
    <source>
        <dbReference type="EMBL" id="CUG88766.1"/>
    </source>
</evidence>
<keyword evidence="1" id="KW-1133">Transmembrane helix</keyword>
<dbReference type="Proteomes" id="UP000051952">
    <property type="component" value="Unassembled WGS sequence"/>
</dbReference>
<proteinExistence type="predicted"/>
<dbReference type="VEuPathDB" id="TriTrypDB:BSAL_17180"/>
<name>A0A0S4JFD8_BODSA</name>
<keyword evidence="3" id="KW-1185">Reference proteome</keyword>
<dbReference type="AlphaFoldDB" id="A0A0S4JFD8"/>
<evidence type="ECO:0000256" key="1">
    <source>
        <dbReference type="SAM" id="Phobius"/>
    </source>
</evidence>
<feature type="transmembrane region" description="Helical" evidence="1">
    <location>
        <begin position="54"/>
        <end position="73"/>
    </location>
</feature>
<keyword evidence="1" id="KW-0472">Membrane</keyword>
<reference evidence="3" key="1">
    <citation type="submission" date="2015-09" db="EMBL/GenBank/DDBJ databases">
        <authorList>
            <consortium name="Pathogen Informatics"/>
        </authorList>
    </citation>
    <scope>NUCLEOTIDE SEQUENCE [LARGE SCALE GENOMIC DNA]</scope>
    <source>
        <strain evidence="3">Lake Konstanz</strain>
    </source>
</reference>
<dbReference type="EMBL" id="CYKH01001671">
    <property type="protein sequence ID" value="CUG88766.1"/>
    <property type="molecule type" value="Genomic_DNA"/>
</dbReference>
<protein>
    <submittedName>
        <fullName evidence="2">GPI-anchored surface protein, putative</fullName>
    </submittedName>
</protein>
<accession>A0A0S4JFD8</accession>